<dbReference type="Proteomes" id="UP000677228">
    <property type="component" value="Unassembled WGS sequence"/>
</dbReference>
<sequence length="228" mass="26278">MPRRSPTRSHSKSISRSPSRSRSRTRSPHSRPHYRTSNRHHHSHHSHHGYQPPSHVRGYGGREKRVYRSRSRSGSSPKRYVDDIERLNPPANKVLGVFGLSLNTDERDLRKMYEKFGRIEDVRIVYDRRTGRSRGFGFVYFDRVDDAKEAKKETHGTDIDGQKIRVDYSLTEKAHAPTPGIYMGARYYGSSSGGGGSRNGYGSHRGSGSRRRTPSYERYSRSRSRSRR</sequence>
<feature type="compositionally biased region" description="Gly residues" evidence="2">
    <location>
        <begin position="191"/>
        <end position="205"/>
    </location>
</feature>
<accession>A0A8S2GP09</accession>
<dbReference type="CDD" id="cd12363">
    <property type="entry name" value="RRM_TRA2"/>
    <property type="match status" value="1"/>
</dbReference>
<keyword evidence="1" id="KW-0694">RNA-binding</keyword>
<reference evidence="5" key="1">
    <citation type="submission" date="2021-02" db="EMBL/GenBank/DDBJ databases">
        <authorList>
            <person name="Nowell W R."/>
        </authorList>
    </citation>
    <scope>NUCLEOTIDE SEQUENCE</scope>
</reference>
<feature type="compositionally biased region" description="Basic residues" evidence="2">
    <location>
        <begin position="1"/>
        <end position="48"/>
    </location>
</feature>
<dbReference type="InterPro" id="IPR012677">
    <property type="entry name" value="Nucleotide-bd_a/b_plait_sf"/>
</dbReference>
<dbReference type="SMART" id="SM00360">
    <property type="entry name" value="RRM"/>
    <property type="match status" value="1"/>
</dbReference>
<dbReference type="InterPro" id="IPR050441">
    <property type="entry name" value="RBM"/>
</dbReference>
<dbReference type="Proteomes" id="UP000682733">
    <property type="component" value="Unassembled WGS sequence"/>
</dbReference>
<feature type="domain" description="RRM" evidence="3">
    <location>
        <begin position="93"/>
        <end position="171"/>
    </location>
</feature>
<evidence type="ECO:0000313" key="5">
    <source>
        <dbReference type="EMBL" id="CAF3523640.1"/>
    </source>
</evidence>
<evidence type="ECO:0000313" key="4">
    <source>
        <dbReference type="EMBL" id="CAF0745713.1"/>
    </source>
</evidence>
<evidence type="ECO:0000256" key="2">
    <source>
        <dbReference type="SAM" id="MobiDB-lite"/>
    </source>
</evidence>
<organism evidence="5 6">
    <name type="scientific">Didymodactylos carnosus</name>
    <dbReference type="NCBI Taxonomy" id="1234261"/>
    <lineage>
        <taxon>Eukaryota</taxon>
        <taxon>Metazoa</taxon>
        <taxon>Spiralia</taxon>
        <taxon>Gnathifera</taxon>
        <taxon>Rotifera</taxon>
        <taxon>Eurotatoria</taxon>
        <taxon>Bdelloidea</taxon>
        <taxon>Philodinida</taxon>
        <taxon>Philodinidae</taxon>
        <taxon>Didymodactylos</taxon>
    </lineage>
</organism>
<dbReference type="PANTHER" id="PTHR48034">
    <property type="entry name" value="TRANSFORMER-2 SEX-DETERMINING PROTEIN-RELATED"/>
    <property type="match status" value="1"/>
</dbReference>
<gene>
    <name evidence="4" type="ORF">OVA965_LOCUS1707</name>
    <name evidence="5" type="ORF">TMI583_LOCUS1707</name>
</gene>
<dbReference type="EMBL" id="CAJNOK010000332">
    <property type="protein sequence ID" value="CAF0745713.1"/>
    <property type="molecule type" value="Genomic_DNA"/>
</dbReference>
<evidence type="ECO:0000313" key="6">
    <source>
        <dbReference type="Proteomes" id="UP000682733"/>
    </source>
</evidence>
<feature type="region of interest" description="Disordered" evidence="2">
    <location>
        <begin position="1"/>
        <end position="84"/>
    </location>
</feature>
<dbReference type="PROSITE" id="PS50102">
    <property type="entry name" value="RRM"/>
    <property type="match status" value="1"/>
</dbReference>
<dbReference type="Gene3D" id="3.30.70.330">
    <property type="match status" value="1"/>
</dbReference>
<dbReference type="AlphaFoldDB" id="A0A8S2GP09"/>
<dbReference type="GO" id="GO:0003723">
    <property type="term" value="F:RNA binding"/>
    <property type="evidence" value="ECO:0007669"/>
    <property type="project" value="UniProtKB-UniRule"/>
</dbReference>
<dbReference type="SUPFAM" id="SSF54928">
    <property type="entry name" value="RNA-binding domain, RBD"/>
    <property type="match status" value="1"/>
</dbReference>
<dbReference type="EMBL" id="CAJOBA010000332">
    <property type="protein sequence ID" value="CAF3523640.1"/>
    <property type="molecule type" value="Genomic_DNA"/>
</dbReference>
<evidence type="ECO:0000256" key="1">
    <source>
        <dbReference type="PROSITE-ProRule" id="PRU00176"/>
    </source>
</evidence>
<dbReference type="InterPro" id="IPR035979">
    <property type="entry name" value="RBD_domain_sf"/>
</dbReference>
<name>A0A8S2GP09_9BILA</name>
<dbReference type="Pfam" id="PF00076">
    <property type="entry name" value="RRM_1"/>
    <property type="match status" value="1"/>
</dbReference>
<evidence type="ECO:0000259" key="3">
    <source>
        <dbReference type="PROSITE" id="PS50102"/>
    </source>
</evidence>
<proteinExistence type="predicted"/>
<feature type="region of interest" description="Disordered" evidence="2">
    <location>
        <begin position="188"/>
        <end position="228"/>
    </location>
</feature>
<protein>
    <recommendedName>
        <fullName evidence="3">RRM domain-containing protein</fullName>
    </recommendedName>
</protein>
<dbReference type="InterPro" id="IPR000504">
    <property type="entry name" value="RRM_dom"/>
</dbReference>
<comment type="caution">
    <text evidence="5">The sequence shown here is derived from an EMBL/GenBank/DDBJ whole genome shotgun (WGS) entry which is preliminary data.</text>
</comment>